<proteinExistence type="predicted"/>
<reference evidence="1 2" key="1">
    <citation type="submission" date="2024-03" db="EMBL/GenBank/DDBJ databases">
        <title>Adaptation during the transition from Ophiocordyceps entomopathogen to insect associate is accompanied by gene loss and intensified selection.</title>
        <authorList>
            <person name="Ward C.M."/>
            <person name="Onetto C.A."/>
            <person name="Borneman A.R."/>
        </authorList>
    </citation>
    <scope>NUCLEOTIDE SEQUENCE [LARGE SCALE GENOMIC DNA]</scope>
    <source>
        <strain evidence="1">AWRI1</strain>
        <tissue evidence="1">Single Adult Female</tissue>
    </source>
</reference>
<dbReference type="InterPro" id="IPR045902">
    <property type="entry name" value="SANBR-like"/>
</dbReference>
<accession>A0AAN9TRQ5</accession>
<dbReference type="EMBL" id="JBBCAQ010000004">
    <property type="protein sequence ID" value="KAK7603975.1"/>
    <property type="molecule type" value="Genomic_DNA"/>
</dbReference>
<organism evidence="1 2">
    <name type="scientific">Parthenolecanium corni</name>
    <dbReference type="NCBI Taxonomy" id="536013"/>
    <lineage>
        <taxon>Eukaryota</taxon>
        <taxon>Metazoa</taxon>
        <taxon>Ecdysozoa</taxon>
        <taxon>Arthropoda</taxon>
        <taxon>Hexapoda</taxon>
        <taxon>Insecta</taxon>
        <taxon>Pterygota</taxon>
        <taxon>Neoptera</taxon>
        <taxon>Paraneoptera</taxon>
        <taxon>Hemiptera</taxon>
        <taxon>Sternorrhyncha</taxon>
        <taxon>Coccoidea</taxon>
        <taxon>Coccidae</taxon>
        <taxon>Parthenolecanium</taxon>
    </lineage>
</organism>
<keyword evidence="2" id="KW-1185">Reference proteome</keyword>
<sequence length="251" mass="29606">MLIFRLDVSNFCWLSRFSSSYLNFRQVVSGFVQMSQLNSEDFKNVDLDLKELASDPLMVKLIDQLCIKKLDAVRQKTESRSPYSAMESIFLETEFLSEIIEVLNKKLLELLNEGIFDSILSYLIPNKLNLLNVKAITRCESKSPTRCKTKKKEKRKKCHESKMAVKHEDPKWNINEHIKNIFNEYKVWSSTYWRLWSQCHFLYCYMCCTMYAVAFSDCCPYHPQQPHFYPMEQFQTTSSPIDKIVLPSLKN</sequence>
<evidence type="ECO:0000313" key="1">
    <source>
        <dbReference type="EMBL" id="KAK7603975.1"/>
    </source>
</evidence>
<evidence type="ECO:0000313" key="2">
    <source>
        <dbReference type="Proteomes" id="UP001367676"/>
    </source>
</evidence>
<comment type="caution">
    <text evidence="1">The sequence shown here is derived from an EMBL/GenBank/DDBJ whole genome shotgun (WGS) entry which is preliminary data.</text>
</comment>
<dbReference type="Proteomes" id="UP001367676">
    <property type="component" value="Unassembled WGS sequence"/>
</dbReference>
<gene>
    <name evidence="1" type="ORF">V9T40_004248</name>
</gene>
<dbReference type="PANTHER" id="PTHR20946:SF0">
    <property type="entry name" value="SANT AND BTB DOMAIN REGULATOR OF CLASS SWITCH RECOMBINATION"/>
    <property type="match status" value="1"/>
</dbReference>
<dbReference type="PANTHER" id="PTHR20946">
    <property type="entry name" value="SANT AND BTB DOMAIN REGULATOR OF CLASS SWITCH RECOMBINATION"/>
    <property type="match status" value="1"/>
</dbReference>
<protein>
    <submittedName>
        <fullName evidence="1">Uncharacterized protein</fullName>
    </submittedName>
</protein>
<name>A0AAN9TRQ5_9HEMI</name>
<dbReference type="AlphaFoldDB" id="A0AAN9TRQ5"/>